<comment type="caution">
    <text evidence="1">The sequence shown here is derived from an EMBL/GenBank/DDBJ whole genome shotgun (WGS) entry which is preliminary data.</text>
</comment>
<dbReference type="Proteomes" id="UP000766595">
    <property type="component" value="Unassembled WGS sequence"/>
</dbReference>
<accession>A0A947D1R2</accession>
<sequence>MNIIFPCFTNIERIFSIQCAPIDAWNLQYKFEADKYISQITLPDRPILKPIFRFKQNVDRSAFSGEGLYIILSDRYPVYYIGQSTNGLKNRLYTHVVKMLGLNAGHSVNHTSGWRPFALKRYIFEARHDALSDIWISFTHIKAAKNYERSAWTQLNDFIASRSNINPNEHFKLTTTTSGNEMCHCTFPDNITNIIDNWSKLENRNIQS</sequence>
<gene>
    <name evidence="1" type="ORF">KL771_04435</name>
</gene>
<reference evidence="1 2" key="1">
    <citation type="submission" date="2021-06" db="EMBL/GenBank/DDBJ databases">
        <authorList>
            <person name="Grouzdev D.S."/>
            <person name="Koziaeva V."/>
        </authorList>
    </citation>
    <scope>NUCLEOTIDE SEQUENCE [LARGE SCALE GENOMIC DNA]</scope>
    <source>
        <strain evidence="1 2">22</strain>
    </source>
</reference>
<proteinExistence type="predicted"/>
<dbReference type="AlphaFoldDB" id="A0A947D1R2"/>
<dbReference type="EMBL" id="JAHHZF010000002">
    <property type="protein sequence ID" value="MBT9288683.1"/>
    <property type="molecule type" value="Genomic_DNA"/>
</dbReference>
<evidence type="ECO:0000313" key="2">
    <source>
        <dbReference type="Proteomes" id="UP000766595"/>
    </source>
</evidence>
<dbReference type="RefSeq" id="WP_261967349.1">
    <property type="nucleotide sequence ID" value="NZ_JAHHZF010000002.1"/>
</dbReference>
<organism evidence="1 2">
    <name type="scientific">Prosthecodimorpha staleyi</name>
    <dbReference type="NCBI Taxonomy" id="2840188"/>
    <lineage>
        <taxon>Bacteria</taxon>
        <taxon>Pseudomonadati</taxon>
        <taxon>Pseudomonadota</taxon>
        <taxon>Alphaproteobacteria</taxon>
        <taxon>Hyphomicrobiales</taxon>
        <taxon>Ancalomicrobiaceae</taxon>
        <taxon>Prosthecodimorpha</taxon>
    </lineage>
</organism>
<protein>
    <submittedName>
        <fullName evidence="1">Uncharacterized protein</fullName>
    </submittedName>
</protein>
<name>A0A947D1R2_9HYPH</name>
<evidence type="ECO:0000313" key="1">
    <source>
        <dbReference type="EMBL" id="MBT9288683.1"/>
    </source>
</evidence>
<keyword evidence="2" id="KW-1185">Reference proteome</keyword>